<evidence type="ECO:0000256" key="1">
    <source>
        <dbReference type="SAM" id="Phobius"/>
    </source>
</evidence>
<feature type="transmembrane region" description="Helical" evidence="1">
    <location>
        <begin position="80"/>
        <end position="99"/>
    </location>
</feature>
<protein>
    <submittedName>
        <fullName evidence="2">Uncharacterized protein</fullName>
    </submittedName>
</protein>
<name>A0A0V7ZKE1_9CYAN</name>
<dbReference type="RefSeq" id="WP_027844886.1">
    <property type="nucleotide sequence ID" value="NZ_LMTZ01000113.1"/>
</dbReference>
<dbReference type="AlphaFoldDB" id="A0A0V7ZKE1"/>
<keyword evidence="1" id="KW-0812">Transmembrane</keyword>
<keyword evidence="1" id="KW-1133">Transmembrane helix</keyword>
<gene>
    <name evidence="2" type="ORF">BC008_19760</name>
</gene>
<evidence type="ECO:0000313" key="3">
    <source>
        <dbReference type="Proteomes" id="UP000053372"/>
    </source>
</evidence>
<keyword evidence="3" id="KW-1185">Reference proteome</keyword>
<evidence type="ECO:0000313" key="2">
    <source>
        <dbReference type="EMBL" id="KST65043.1"/>
    </source>
</evidence>
<comment type="caution">
    <text evidence="2">The sequence shown here is derived from an EMBL/GenBank/DDBJ whole genome shotgun (WGS) entry which is preliminary data.</text>
</comment>
<accession>A0A0V7ZKE1</accession>
<organism evidence="2 3">
    <name type="scientific">Mastigocoleus testarum BC008</name>
    <dbReference type="NCBI Taxonomy" id="371196"/>
    <lineage>
        <taxon>Bacteria</taxon>
        <taxon>Bacillati</taxon>
        <taxon>Cyanobacteriota</taxon>
        <taxon>Cyanophyceae</taxon>
        <taxon>Nostocales</taxon>
        <taxon>Hapalosiphonaceae</taxon>
        <taxon>Mastigocoleus</taxon>
    </lineage>
</organism>
<dbReference type="OrthoDB" id="8438314at2"/>
<dbReference type="Proteomes" id="UP000053372">
    <property type="component" value="Unassembled WGS sequence"/>
</dbReference>
<dbReference type="EMBL" id="LMTZ01000113">
    <property type="protein sequence ID" value="KST65043.1"/>
    <property type="molecule type" value="Genomic_DNA"/>
</dbReference>
<keyword evidence="1" id="KW-0472">Membrane</keyword>
<sequence>MSVNLPNIKRSNKKKELRNQDDNLILIKLRNLVRFLRDPSIAVIICFIIISGLLIAFPYIFKLEEINLQEWSNISKNVGFDLLGGVFAFIGFDIVWIRLKELDKQQGVQLDYFNKSEFIAKIRQLKSCNRFSAQPKVTVRILETWAGLLKDDNYKEKLSEAILRCAEKNNEIEILLLNPENRDLVESRSSDLQGISNDFSSINIRNNVYINLKEIQKIIQELKFSGNQNRLKVKLYNYIPSLAMYMCRPYLFVTFFRSGELTTMSQQLKLHIDSPVSEFINQRFDQIWRDPKTISLEDCLYVKLDIIKSGKFHCTYDRVKYIVCNRGYYVQHAKLFRHIANRTDITIRIGDKLFQPQDIEIDDLPSIVKKLFCSKYIKHGELFLFLESIS</sequence>
<proteinExistence type="predicted"/>
<reference evidence="2 3" key="1">
    <citation type="journal article" date="2015" name="Genome Announc.">
        <title>Draft Genome of the Euendolithic (true boring) Cyanobacterium Mastigocoleus testarum strain BC008.</title>
        <authorList>
            <person name="Guida B.S."/>
            <person name="Garcia-Pichel F."/>
        </authorList>
    </citation>
    <scope>NUCLEOTIDE SEQUENCE [LARGE SCALE GENOMIC DNA]</scope>
    <source>
        <strain evidence="2 3">BC008</strain>
    </source>
</reference>
<feature type="transmembrane region" description="Helical" evidence="1">
    <location>
        <begin position="40"/>
        <end position="60"/>
    </location>
</feature>